<dbReference type="Pfam" id="PF00450">
    <property type="entry name" value="Peptidase_S10"/>
    <property type="match status" value="1"/>
</dbReference>
<evidence type="ECO:0000256" key="5">
    <source>
        <dbReference type="ARBA" id="ARBA00022801"/>
    </source>
</evidence>
<dbReference type="Proteomes" id="UP000664859">
    <property type="component" value="Unassembled WGS sequence"/>
</dbReference>
<feature type="region of interest" description="Disordered" evidence="7">
    <location>
        <begin position="22"/>
        <end position="63"/>
    </location>
</feature>
<dbReference type="InterPro" id="IPR029058">
    <property type="entry name" value="AB_hydrolase_fold"/>
</dbReference>
<evidence type="ECO:0000256" key="8">
    <source>
        <dbReference type="SAM" id="SignalP"/>
    </source>
</evidence>
<evidence type="ECO:0000256" key="7">
    <source>
        <dbReference type="SAM" id="MobiDB-lite"/>
    </source>
</evidence>
<evidence type="ECO:0000256" key="1">
    <source>
        <dbReference type="ARBA" id="ARBA00009431"/>
    </source>
</evidence>
<evidence type="ECO:0000256" key="4">
    <source>
        <dbReference type="ARBA" id="ARBA00022729"/>
    </source>
</evidence>
<reference evidence="9" key="1">
    <citation type="submission" date="2021-02" db="EMBL/GenBank/DDBJ databases">
        <title>First Annotated Genome of the Yellow-green Alga Tribonema minus.</title>
        <authorList>
            <person name="Mahan K.M."/>
        </authorList>
    </citation>
    <scope>NUCLEOTIDE SEQUENCE</scope>
    <source>
        <strain evidence="9">UTEX B ZZ1240</strain>
    </source>
</reference>
<keyword evidence="4 8" id="KW-0732">Signal</keyword>
<dbReference type="Gene3D" id="3.40.50.1820">
    <property type="entry name" value="alpha/beta hydrolase"/>
    <property type="match status" value="1"/>
</dbReference>
<name>A0A835YJ65_9STRA</name>
<organism evidence="9 10">
    <name type="scientific">Tribonema minus</name>
    <dbReference type="NCBI Taxonomy" id="303371"/>
    <lineage>
        <taxon>Eukaryota</taxon>
        <taxon>Sar</taxon>
        <taxon>Stramenopiles</taxon>
        <taxon>Ochrophyta</taxon>
        <taxon>PX clade</taxon>
        <taxon>Xanthophyceae</taxon>
        <taxon>Tribonematales</taxon>
        <taxon>Tribonemataceae</taxon>
        <taxon>Tribonema</taxon>
    </lineage>
</organism>
<comment type="caution">
    <text evidence="9">The sequence shown here is derived from an EMBL/GenBank/DDBJ whole genome shotgun (WGS) entry which is preliminary data.</text>
</comment>
<keyword evidence="3" id="KW-0645">Protease</keyword>
<keyword evidence="5 9" id="KW-0378">Hydrolase</keyword>
<evidence type="ECO:0000313" key="9">
    <source>
        <dbReference type="EMBL" id="KAG5176491.1"/>
    </source>
</evidence>
<comment type="similarity">
    <text evidence="1">Belongs to the peptidase S10 family.</text>
</comment>
<evidence type="ECO:0000256" key="2">
    <source>
        <dbReference type="ARBA" id="ARBA00022645"/>
    </source>
</evidence>
<proteinExistence type="inferred from homology"/>
<feature type="chain" id="PRO_5032611279" evidence="8">
    <location>
        <begin position="24"/>
        <end position="492"/>
    </location>
</feature>
<dbReference type="PANTHER" id="PTHR11802:SF3">
    <property type="entry name" value="RETINOID-INDUCIBLE SERINE CARBOXYPEPTIDASE"/>
    <property type="match status" value="1"/>
</dbReference>
<feature type="compositionally biased region" description="Polar residues" evidence="7">
    <location>
        <begin position="22"/>
        <end position="32"/>
    </location>
</feature>
<feature type="compositionally biased region" description="Basic residues" evidence="7">
    <location>
        <begin position="40"/>
        <end position="54"/>
    </location>
</feature>
<dbReference type="EMBL" id="JAFCMP010000536">
    <property type="protein sequence ID" value="KAG5176491.1"/>
    <property type="molecule type" value="Genomic_DNA"/>
</dbReference>
<keyword evidence="6" id="KW-0325">Glycoprotein</keyword>
<evidence type="ECO:0000256" key="6">
    <source>
        <dbReference type="ARBA" id="ARBA00023180"/>
    </source>
</evidence>
<dbReference type="GO" id="GO:0006508">
    <property type="term" value="P:proteolysis"/>
    <property type="evidence" value="ECO:0007669"/>
    <property type="project" value="UniProtKB-KW"/>
</dbReference>
<protein>
    <submittedName>
        <fullName evidence="9">Alpha/Beta hydrolase protein</fullName>
    </submittedName>
</protein>
<feature type="signal peptide" evidence="8">
    <location>
        <begin position="1"/>
        <end position="23"/>
    </location>
</feature>
<dbReference type="PANTHER" id="PTHR11802">
    <property type="entry name" value="SERINE PROTEASE FAMILY S10 SERINE CARBOXYPEPTIDASE"/>
    <property type="match status" value="1"/>
</dbReference>
<dbReference type="OrthoDB" id="192887at2759"/>
<dbReference type="AlphaFoldDB" id="A0A835YJ65"/>
<evidence type="ECO:0000313" key="10">
    <source>
        <dbReference type="Proteomes" id="UP000664859"/>
    </source>
</evidence>
<dbReference type="InterPro" id="IPR001563">
    <property type="entry name" value="Peptidase_S10"/>
</dbReference>
<keyword evidence="10" id="KW-1185">Reference proteome</keyword>
<evidence type="ECO:0000256" key="3">
    <source>
        <dbReference type="ARBA" id="ARBA00022670"/>
    </source>
</evidence>
<dbReference type="PRINTS" id="PR00724">
    <property type="entry name" value="CRBOXYPTASEC"/>
</dbReference>
<dbReference type="GO" id="GO:0004185">
    <property type="term" value="F:serine-type carboxypeptidase activity"/>
    <property type="evidence" value="ECO:0007669"/>
    <property type="project" value="InterPro"/>
</dbReference>
<gene>
    <name evidence="9" type="ORF">JKP88DRAFT_196612</name>
</gene>
<accession>A0A835YJ65</accession>
<keyword evidence="2" id="KW-0121">Carboxypeptidase</keyword>
<dbReference type="PROSITE" id="PS00560">
    <property type="entry name" value="CARBOXYPEPT_SER_HIS"/>
    <property type="match status" value="1"/>
</dbReference>
<dbReference type="InterPro" id="IPR033124">
    <property type="entry name" value="Ser_caboxypep_his_AS"/>
</dbReference>
<sequence length="492" mass="53463">MWLLGSPRLALVLLFCCTGAVQSRRTPPNSSDAAAGGGRKTSHKHHGHLRHEQHRRAGADATKASDHLVTKLPGLQDGALTAKQYAGYIPVNGGKLFYWLFESANKPALDPLVIWLNGGPGCSSMDGLFLENGPLQLTGPKKKDLTGNMYSWHNVANVLYVDQPVGTGLSITADDTYADSEAQVDANFYAFLQGFMALHPSLASRALYFTGESHAGHYIPSMIVYILDANAPGGSSAVVLNVKGAAIGNGWTAPRYQYDVSEYAFGAGLVAEGQLRALQARAAACRANIDKKNYRSNVCYELLDAVVEASGPQGKRACIYDVRRFGYDFPPGRDAVQDYLNRADVRAALHVADDPAQFKECTDPPFYHLAQWDGLGVMPQVASILEAGQRLLFFNGQHDLICNHVGNERWLSELSWSGAQAYRESDRGAWVVESGDIEGPAGYYKKSANNGLAYLLVRGAGHMVPMDVPKAALDMLTRFLNEKSFVDYAQVS</sequence>
<dbReference type="SUPFAM" id="SSF53474">
    <property type="entry name" value="alpha/beta-Hydrolases"/>
    <property type="match status" value="1"/>
</dbReference>